<dbReference type="GO" id="GO:0005737">
    <property type="term" value="C:cytoplasm"/>
    <property type="evidence" value="ECO:0007669"/>
    <property type="project" value="UniProtKB-SubCell"/>
</dbReference>
<keyword evidence="5" id="KW-1185">Reference proteome</keyword>
<dbReference type="RefSeq" id="WP_010619768.1">
    <property type="nucleotide sequence ID" value="NZ_PUFO01000045.1"/>
</dbReference>
<comment type="caution">
    <text evidence="4">The sequence shown here is derived from an EMBL/GenBank/DDBJ whole genome shotgun (WGS) entry which is preliminary data.</text>
</comment>
<gene>
    <name evidence="3" type="primary">scpA</name>
    <name evidence="4" type="ORF">C5L31_001316</name>
</gene>
<dbReference type="PANTHER" id="PTHR33969:SF2">
    <property type="entry name" value="SEGREGATION AND CONDENSATION PROTEIN A"/>
    <property type="match status" value="1"/>
</dbReference>
<dbReference type="InterPro" id="IPR003768">
    <property type="entry name" value="ScpA"/>
</dbReference>
<dbReference type="STRING" id="1122149.FD44_GL001681"/>
<comment type="subcellular location">
    <subcellularLocation>
        <location evidence="3">Cytoplasm</location>
    </subcellularLocation>
    <text evidence="3">Associated with two foci at the outer edges of the nucleoid region in young cells, and at four foci within both cell halves in older cells.</text>
</comment>
<dbReference type="EMBL" id="PUFO01000045">
    <property type="protein sequence ID" value="TDG78081.1"/>
    <property type="molecule type" value="Genomic_DNA"/>
</dbReference>
<dbReference type="GO" id="GO:0007059">
    <property type="term" value="P:chromosome segregation"/>
    <property type="evidence" value="ECO:0007669"/>
    <property type="project" value="UniProtKB-UniRule"/>
</dbReference>
<sequence>MANSELTIKLNDFEGPLDLLLHLIRVSEVSIYDIPIVQITTQYMTYLNQMEANQLDVAGEYFVMAATLMKIKARTLLPKREEPVEPDAEMADPREELVNQLIEYKKYKGAAQDLKALEETRKLQFSRSEAEVPIGTELEMVAPGLTTQDLQQALLGLINKRDSKTVIQRIHADRFTVEQQMKVVMNQLAKNKQPIYFENLLNSHSDSDELVATFLSVLELAKDHELSLTQKYQFASIKLVYQGKRKSKEAQA</sequence>
<keyword evidence="3" id="KW-0131">Cell cycle</keyword>
<keyword evidence="1 3" id="KW-0159">Chromosome partition</keyword>
<dbReference type="HAMAP" id="MF_01805">
    <property type="entry name" value="ScpA"/>
    <property type="match status" value="1"/>
</dbReference>
<proteinExistence type="inferred from homology"/>
<name>A0A4R5NNQ2_9LACO</name>
<evidence type="ECO:0000313" key="5">
    <source>
        <dbReference type="Proteomes" id="UP000294854"/>
    </source>
</evidence>
<dbReference type="AlphaFoldDB" id="A0A4R5NNQ2"/>
<dbReference type="PANTHER" id="PTHR33969">
    <property type="entry name" value="SEGREGATION AND CONDENSATION PROTEIN A"/>
    <property type="match status" value="1"/>
</dbReference>
<dbReference type="InterPro" id="IPR023093">
    <property type="entry name" value="ScpA-like_C"/>
</dbReference>
<reference evidence="4 5" key="1">
    <citation type="journal article" date="2019" name="Appl. Microbiol. Biotechnol.">
        <title>Uncovering carbohydrate metabolism through a genotype-phenotype association study of 56 lactic acid bacteria genomes.</title>
        <authorList>
            <person name="Buron-Moles G."/>
            <person name="Chailyan A."/>
            <person name="Dolejs I."/>
            <person name="Forster J."/>
            <person name="Miks M.H."/>
        </authorList>
    </citation>
    <scope>NUCLEOTIDE SEQUENCE [LARGE SCALE GENOMIC DNA]</scope>
    <source>
        <strain evidence="4 5">ATCC 49373</strain>
    </source>
</reference>
<dbReference type="Proteomes" id="UP000294854">
    <property type="component" value="Unassembled WGS sequence"/>
</dbReference>
<evidence type="ECO:0000256" key="2">
    <source>
        <dbReference type="ARBA" id="ARBA00044777"/>
    </source>
</evidence>
<organism evidence="4 5">
    <name type="scientific">Secundilactobacillus malefermentans</name>
    <dbReference type="NCBI Taxonomy" id="176292"/>
    <lineage>
        <taxon>Bacteria</taxon>
        <taxon>Bacillati</taxon>
        <taxon>Bacillota</taxon>
        <taxon>Bacilli</taxon>
        <taxon>Lactobacillales</taxon>
        <taxon>Lactobacillaceae</taxon>
        <taxon>Secundilactobacillus</taxon>
    </lineage>
</organism>
<keyword evidence="3" id="KW-0132">Cell division</keyword>
<comment type="function">
    <text evidence="3">Participates in chromosomal partition during cell division. May act via the formation of a condensin-like complex containing Smc and ScpB that pull DNA away from mid-cell into both cell halves.</text>
</comment>
<keyword evidence="3" id="KW-0963">Cytoplasm</keyword>
<evidence type="ECO:0000313" key="4">
    <source>
        <dbReference type="EMBL" id="TDG78081.1"/>
    </source>
</evidence>
<dbReference type="GO" id="GO:0006260">
    <property type="term" value="P:DNA replication"/>
    <property type="evidence" value="ECO:0007669"/>
    <property type="project" value="UniProtKB-UniRule"/>
</dbReference>
<accession>A0A4R5NNQ2</accession>
<evidence type="ECO:0000256" key="3">
    <source>
        <dbReference type="HAMAP-Rule" id="MF_01805"/>
    </source>
</evidence>
<comment type="similarity">
    <text evidence="3">Belongs to the ScpA family.</text>
</comment>
<dbReference type="Gene3D" id="6.10.250.2410">
    <property type="match status" value="1"/>
</dbReference>
<evidence type="ECO:0000256" key="1">
    <source>
        <dbReference type="ARBA" id="ARBA00022829"/>
    </source>
</evidence>
<dbReference type="Gene3D" id="1.10.10.580">
    <property type="entry name" value="Structural maintenance of chromosome 1. Chain E"/>
    <property type="match status" value="1"/>
</dbReference>
<protein>
    <recommendedName>
        <fullName evidence="2 3">Segregation and condensation protein A</fullName>
    </recommendedName>
</protein>
<dbReference type="Pfam" id="PF02616">
    <property type="entry name" value="SMC_ScpA"/>
    <property type="match status" value="1"/>
</dbReference>
<dbReference type="OrthoDB" id="9811016at2"/>
<dbReference type="GO" id="GO:0051301">
    <property type="term" value="P:cell division"/>
    <property type="evidence" value="ECO:0007669"/>
    <property type="project" value="UniProtKB-KW"/>
</dbReference>
<comment type="subunit">
    <text evidence="3">Component of a cohesin-like complex composed of ScpA, ScpB and the Smc homodimer, in which ScpA and ScpB bind to the head domain of Smc. The presence of the three proteins is required for the association of the complex with DNA.</text>
</comment>